<dbReference type="InterPro" id="IPR001098">
    <property type="entry name" value="DNA-dir_DNA_pol_A_palm_dom"/>
</dbReference>
<dbReference type="InterPro" id="IPR002298">
    <property type="entry name" value="DNA_polymerase_A"/>
</dbReference>
<dbReference type="EMBL" id="JBBWWR010000005">
    <property type="protein sequence ID" value="KAK8966349.1"/>
    <property type="molecule type" value="Genomic_DNA"/>
</dbReference>
<dbReference type="SUPFAM" id="SSF56672">
    <property type="entry name" value="DNA/RNA polymerases"/>
    <property type="match status" value="1"/>
</dbReference>
<dbReference type="Pfam" id="PF00476">
    <property type="entry name" value="DNA_pol_A"/>
    <property type="match status" value="1"/>
</dbReference>
<evidence type="ECO:0000313" key="4">
    <source>
        <dbReference type="EMBL" id="KAK8966349.1"/>
    </source>
</evidence>
<keyword evidence="5" id="KW-1185">Reference proteome</keyword>
<evidence type="ECO:0000256" key="1">
    <source>
        <dbReference type="ARBA" id="ARBA00022705"/>
    </source>
</evidence>
<keyword evidence="1" id="KW-0235">DNA replication</keyword>
<dbReference type="PANTHER" id="PTHR10133:SF27">
    <property type="entry name" value="DNA POLYMERASE NU"/>
    <property type="match status" value="1"/>
</dbReference>
<name>A0ABR2MRV5_9ASPA</name>
<feature type="region of interest" description="Disordered" evidence="2">
    <location>
        <begin position="197"/>
        <end position="243"/>
    </location>
</feature>
<sequence length="296" mass="33158">MELVCSQVSLTEAKETVRLWYNDRKEVLKWQQERKEDVLTKQCVHTLLGRARRFPSIANASYAHKGHIERAAINTPVQFPLQFVHPGCTIAKIACSCTSLPLLIVPHPLETARPTSPCRSHPLIATLLVSPPLHDHFALFMTIPCYSSLFQTAGHVLLQSPAPISANNFAIQSFMPLCKSTTSHILVIPATCPSDPPISNPIPHQQEPSPGLRHSRESYSQATPLRDPTPHRRKPLDYVRDRQPGSAADVAMCAMLEIDRNARLKELGWRLLLQVLDFNLFSGPFFNETHIVGNEF</sequence>
<dbReference type="PANTHER" id="PTHR10133">
    <property type="entry name" value="DNA POLYMERASE I"/>
    <property type="match status" value="1"/>
</dbReference>
<reference evidence="4 5" key="1">
    <citation type="journal article" date="2022" name="Nat. Plants">
        <title>Genomes of leafy and leafless Platanthera orchids illuminate the evolution of mycoheterotrophy.</title>
        <authorList>
            <person name="Li M.H."/>
            <person name="Liu K.W."/>
            <person name="Li Z."/>
            <person name="Lu H.C."/>
            <person name="Ye Q.L."/>
            <person name="Zhang D."/>
            <person name="Wang J.Y."/>
            <person name="Li Y.F."/>
            <person name="Zhong Z.M."/>
            <person name="Liu X."/>
            <person name="Yu X."/>
            <person name="Liu D.K."/>
            <person name="Tu X.D."/>
            <person name="Liu B."/>
            <person name="Hao Y."/>
            <person name="Liao X.Y."/>
            <person name="Jiang Y.T."/>
            <person name="Sun W.H."/>
            <person name="Chen J."/>
            <person name="Chen Y.Q."/>
            <person name="Ai Y."/>
            <person name="Zhai J.W."/>
            <person name="Wu S.S."/>
            <person name="Zhou Z."/>
            <person name="Hsiao Y.Y."/>
            <person name="Wu W.L."/>
            <person name="Chen Y.Y."/>
            <person name="Lin Y.F."/>
            <person name="Hsu J.L."/>
            <person name="Li C.Y."/>
            <person name="Wang Z.W."/>
            <person name="Zhao X."/>
            <person name="Zhong W.Y."/>
            <person name="Ma X.K."/>
            <person name="Ma L."/>
            <person name="Huang J."/>
            <person name="Chen G.Z."/>
            <person name="Huang M.Z."/>
            <person name="Huang L."/>
            <person name="Peng D.H."/>
            <person name="Luo Y.B."/>
            <person name="Zou S.Q."/>
            <person name="Chen S.P."/>
            <person name="Lan S."/>
            <person name="Tsai W.C."/>
            <person name="Van de Peer Y."/>
            <person name="Liu Z.J."/>
        </authorList>
    </citation>
    <scope>NUCLEOTIDE SEQUENCE [LARGE SCALE GENOMIC DNA]</scope>
    <source>
        <strain evidence="4">Lor288</strain>
    </source>
</reference>
<accession>A0ABR2MRV5</accession>
<dbReference type="Proteomes" id="UP001412067">
    <property type="component" value="Unassembled WGS sequence"/>
</dbReference>
<proteinExistence type="predicted"/>
<dbReference type="InterPro" id="IPR043502">
    <property type="entry name" value="DNA/RNA_pol_sf"/>
</dbReference>
<evidence type="ECO:0000256" key="2">
    <source>
        <dbReference type="SAM" id="MobiDB-lite"/>
    </source>
</evidence>
<organism evidence="4 5">
    <name type="scientific">Platanthera guangdongensis</name>
    <dbReference type="NCBI Taxonomy" id="2320717"/>
    <lineage>
        <taxon>Eukaryota</taxon>
        <taxon>Viridiplantae</taxon>
        <taxon>Streptophyta</taxon>
        <taxon>Embryophyta</taxon>
        <taxon>Tracheophyta</taxon>
        <taxon>Spermatophyta</taxon>
        <taxon>Magnoliopsida</taxon>
        <taxon>Liliopsida</taxon>
        <taxon>Asparagales</taxon>
        <taxon>Orchidaceae</taxon>
        <taxon>Orchidoideae</taxon>
        <taxon>Orchideae</taxon>
        <taxon>Orchidinae</taxon>
        <taxon>Platanthera</taxon>
    </lineage>
</organism>
<evidence type="ECO:0000259" key="3">
    <source>
        <dbReference type="Pfam" id="PF00476"/>
    </source>
</evidence>
<evidence type="ECO:0000313" key="5">
    <source>
        <dbReference type="Proteomes" id="UP001412067"/>
    </source>
</evidence>
<dbReference type="Gene3D" id="1.10.150.20">
    <property type="entry name" value="5' to 3' exonuclease, C-terminal subdomain"/>
    <property type="match status" value="1"/>
</dbReference>
<feature type="domain" description="DNA-directed DNA polymerase family A palm" evidence="3">
    <location>
        <begin position="7"/>
        <end position="78"/>
    </location>
</feature>
<comment type="caution">
    <text evidence="4">The sequence shown here is derived from an EMBL/GenBank/DDBJ whole genome shotgun (WGS) entry which is preliminary data.</text>
</comment>
<gene>
    <name evidence="4" type="ORF">KSP40_PGU010353</name>
</gene>
<protein>
    <recommendedName>
        <fullName evidence="3">DNA-directed DNA polymerase family A palm domain-containing protein</fullName>
    </recommendedName>
</protein>